<keyword evidence="2" id="KW-1185">Reference proteome</keyword>
<evidence type="ECO:0000313" key="1">
    <source>
        <dbReference type="EMBL" id="MBW0549819.1"/>
    </source>
</evidence>
<comment type="caution">
    <text evidence="1">The sequence shown here is derived from an EMBL/GenBank/DDBJ whole genome shotgun (WGS) entry which is preliminary data.</text>
</comment>
<gene>
    <name evidence="1" type="ORF">O181_089534</name>
</gene>
<dbReference type="EMBL" id="AVOT02055227">
    <property type="protein sequence ID" value="MBW0549819.1"/>
    <property type="molecule type" value="Genomic_DNA"/>
</dbReference>
<organism evidence="1 2">
    <name type="scientific">Austropuccinia psidii MF-1</name>
    <dbReference type="NCBI Taxonomy" id="1389203"/>
    <lineage>
        <taxon>Eukaryota</taxon>
        <taxon>Fungi</taxon>
        <taxon>Dikarya</taxon>
        <taxon>Basidiomycota</taxon>
        <taxon>Pucciniomycotina</taxon>
        <taxon>Pucciniomycetes</taxon>
        <taxon>Pucciniales</taxon>
        <taxon>Sphaerophragmiaceae</taxon>
        <taxon>Austropuccinia</taxon>
    </lineage>
</organism>
<evidence type="ECO:0000313" key="2">
    <source>
        <dbReference type="Proteomes" id="UP000765509"/>
    </source>
</evidence>
<protein>
    <submittedName>
        <fullName evidence="1">Uncharacterized protein</fullName>
    </submittedName>
</protein>
<sequence>MSIDNLTEKLGKLCISVEKLEEKTSSHKTLLLDHVEKRDEARMNLKDDSQSEMRLITEKMDKINVANLSMPKLSTPFSRIRSPVNAKEEIENPFIKDLSHQDNNQVVMKEAPQLNAWPTFTGEREYDHKSFIKPIDMLKEAYAIPDELISARLHSLFEKSAKRWYYGISKTDGKNTCYWWKQEIITNWPNDAWRYKIENAFENYFFDPDKGKPLIWFLKQVERLNAVYPKMSKKITHENT</sequence>
<proteinExistence type="predicted"/>
<dbReference type="Proteomes" id="UP000765509">
    <property type="component" value="Unassembled WGS sequence"/>
</dbReference>
<reference evidence="1" key="1">
    <citation type="submission" date="2021-03" db="EMBL/GenBank/DDBJ databases">
        <title>Draft genome sequence of rust myrtle Austropuccinia psidii MF-1, a brazilian biotype.</title>
        <authorList>
            <person name="Quecine M.C."/>
            <person name="Pachon D.M.R."/>
            <person name="Bonatelli M.L."/>
            <person name="Correr F.H."/>
            <person name="Franceschini L.M."/>
            <person name="Leite T.F."/>
            <person name="Margarido G.R.A."/>
            <person name="Almeida C.A."/>
            <person name="Ferrarezi J.A."/>
            <person name="Labate C.A."/>
        </authorList>
    </citation>
    <scope>NUCLEOTIDE SEQUENCE</scope>
    <source>
        <strain evidence="1">MF-1</strain>
    </source>
</reference>
<dbReference type="AlphaFoldDB" id="A0A9Q3ITT5"/>
<accession>A0A9Q3ITT5</accession>
<name>A0A9Q3ITT5_9BASI</name>